<keyword evidence="6" id="KW-1133">Transmembrane helix</keyword>
<keyword evidence="9" id="KW-1185">Reference proteome</keyword>
<name>G0MWU7_CAEBE</name>
<keyword evidence="6" id="KW-0472">Membrane</keyword>
<dbReference type="FunCoup" id="G0MWU7">
    <property type="interactions" value="21"/>
</dbReference>
<evidence type="ECO:0000256" key="6">
    <source>
        <dbReference type="SAM" id="Phobius"/>
    </source>
</evidence>
<protein>
    <recommendedName>
        <fullName evidence="7">RING-type domain-containing protein</fullName>
    </recommendedName>
</protein>
<dbReference type="Proteomes" id="UP000008068">
    <property type="component" value="Unassembled WGS sequence"/>
</dbReference>
<dbReference type="PANTHER" id="PTHR47156">
    <property type="entry name" value="PROTEIN CBG20824"/>
    <property type="match status" value="1"/>
</dbReference>
<keyword evidence="1" id="KW-0479">Metal-binding</keyword>
<evidence type="ECO:0000256" key="4">
    <source>
        <dbReference type="PROSITE-ProRule" id="PRU00175"/>
    </source>
</evidence>
<reference evidence="9" key="1">
    <citation type="submission" date="2011-07" db="EMBL/GenBank/DDBJ databases">
        <authorList>
            <consortium name="Caenorhabditis brenneri Sequencing and Analysis Consortium"/>
            <person name="Wilson R.K."/>
        </authorList>
    </citation>
    <scope>NUCLEOTIDE SEQUENCE [LARGE SCALE GENOMIC DNA]</scope>
    <source>
        <strain evidence="9">PB2801</strain>
    </source>
</reference>
<feature type="region of interest" description="Disordered" evidence="5">
    <location>
        <begin position="232"/>
        <end position="252"/>
    </location>
</feature>
<dbReference type="AlphaFoldDB" id="G0MWU7"/>
<keyword evidence="2 4" id="KW-0863">Zinc-finger</keyword>
<dbReference type="InParanoid" id="G0MWU7"/>
<dbReference type="SUPFAM" id="SSF57850">
    <property type="entry name" value="RING/U-box"/>
    <property type="match status" value="1"/>
</dbReference>
<feature type="compositionally biased region" description="Pro residues" evidence="5">
    <location>
        <begin position="243"/>
        <end position="252"/>
    </location>
</feature>
<keyword evidence="6" id="KW-0812">Transmembrane</keyword>
<gene>
    <name evidence="8" type="ORF">CAEBREN_01959</name>
</gene>
<dbReference type="PROSITE" id="PS00518">
    <property type="entry name" value="ZF_RING_1"/>
    <property type="match status" value="1"/>
</dbReference>
<feature type="domain" description="RING-type" evidence="7">
    <location>
        <begin position="257"/>
        <end position="305"/>
    </location>
</feature>
<feature type="transmembrane region" description="Helical" evidence="6">
    <location>
        <begin position="116"/>
        <end position="135"/>
    </location>
</feature>
<accession>G0MWU7</accession>
<feature type="transmembrane region" description="Helical" evidence="6">
    <location>
        <begin position="189"/>
        <end position="214"/>
    </location>
</feature>
<feature type="transmembrane region" description="Helical" evidence="6">
    <location>
        <begin position="90"/>
        <end position="109"/>
    </location>
</feature>
<dbReference type="InterPro" id="IPR017907">
    <property type="entry name" value="Znf_RING_CS"/>
</dbReference>
<dbReference type="EMBL" id="GL379817">
    <property type="protein sequence ID" value="EGT46298.1"/>
    <property type="molecule type" value="Genomic_DNA"/>
</dbReference>
<dbReference type="InterPro" id="IPR052667">
    <property type="entry name" value="E3_ubiquitin-ligase_RING"/>
</dbReference>
<dbReference type="eggNOG" id="KOG4185">
    <property type="taxonomic scope" value="Eukaryota"/>
</dbReference>
<evidence type="ECO:0000256" key="2">
    <source>
        <dbReference type="ARBA" id="ARBA00022771"/>
    </source>
</evidence>
<evidence type="ECO:0000313" key="8">
    <source>
        <dbReference type="EMBL" id="EGT46298.1"/>
    </source>
</evidence>
<organism evidence="9">
    <name type="scientific">Caenorhabditis brenneri</name>
    <name type="common">Nematode worm</name>
    <dbReference type="NCBI Taxonomy" id="135651"/>
    <lineage>
        <taxon>Eukaryota</taxon>
        <taxon>Metazoa</taxon>
        <taxon>Ecdysozoa</taxon>
        <taxon>Nematoda</taxon>
        <taxon>Chromadorea</taxon>
        <taxon>Rhabditida</taxon>
        <taxon>Rhabditina</taxon>
        <taxon>Rhabditomorpha</taxon>
        <taxon>Rhabditoidea</taxon>
        <taxon>Rhabditidae</taxon>
        <taxon>Peloderinae</taxon>
        <taxon>Caenorhabditis</taxon>
    </lineage>
</organism>
<dbReference type="HOGENOM" id="CLU_051246_0_0_1"/>
<dbReference type="GO" id="GO:0008270">
    <property type="term" value="F:zinc ion binding"/>
    <property type="evidence" value="ECO:0007669"/>
    <property type="project" value="UniProtKB-KW"/>
</dbReference>
<dbReference type="STRING" id="135651.G0MWU7"/>
<proteinExistence type="predicted"/>
<dbReference type="PROSITE" id="PS50089">
    <property type="entry name" value="ZF_RING_2"/>
    <property type="match status" value="1"/>
</dbReference>
<evidence type="ECO:0000256" key="5">
    <source>
        <dbReference type="SAM" id="MobiDB-lite"/>
    </source>
</evidence>
<dbReference type="Gene3D" id="3.30.40.10">
    <property type="entry name" value="Zinc/RING finger domain, C3HC4 (zinc finger)"/>
    <property type="match status" value="1"/>
</dbReference>
<keyword evidence="3" id="KW-0862">Zinc</keyword>
<feature type="transmembrane region" description="Helical" evidence="6">
    <location>
        <begin position="155"/>
        <end position="177"/>
    </location>
</feature>
<dbReference type="InterPro" id="IPR001841">
    <property type="entry name" value="Znf_RING"/>
</dbReference>
<evidence type="ECO:0000256" key="3">
    <source>
        <dbReference type="ARBA" id="ARBA00022833"/>
    </source>
</evidence>
<sequence>MKEEGENINFSTPTEFLVLFQAWTIVSGIVFGIFYLIFAELKATNFLIAVCFIAAILLITSIVWLCKLFVDFIHKKLKVEALTKYRNDYLIAFGTIGMFIVVLRVLPYFSTLSKETLTVTSLVYLITSTSIYYFFVFQTLDKKCTWIQLDEKTWIKFIVTTVLINVVLLIVCIRISVEYDDIIMRNQIILGFWLWTFPFAITFAELARVLLFGLQLIDSNGNRNEVTKKSVELKKVKSKSTPKPEPPSKPVAPKPTCNICSAPYTENGVHTPRIIRECGHSVCEQCADKLLNAKCQNILLCPFCQKPTIVNGPAGTLPKNFALLEQMTEMQQDPIRIV</sequence>
<evidence type="ECO:0000256" key="1">
    <source>
        <dbReference type="ARBA" id="ARBA00022723"/>
    </source>
</evidence>
<feature type="transmembrane region" description="Helical" evidence="6">
    <location>
        <begin position="20"/>
        <end position="39"/>
    </location>
</feature>
<dbReference type="PANTHER" id="PTHR47156:SF7">
    <property type="entry name" value="RING-TYPE DOMAIN-CONTAINING PROTEIN"/>
    <property type="match status" value="1"/>
</dbReference>
<evidence type="ECO:0000313" key="9">
    <source>
        <dbReference type="Proteomes" id="UP000008068"/>
    </source>
</evidence>
<evidence type="ECO:0000259" key="7">
    <source>
        <dbReference type="PROSITE" id="PS50089"/>
    </source>
</evidence>
<feature type="transmembrane region" description="Helical" evidence="6">
    <location>
        <begin position="46"/>
        <end position="70"/>
    </location>
</feature>
<dbReference type="SMART" id="SM00184">
    <property type="entry name" value="RING"/>
    <property type="match status" value="1"/>
</dbReference>
<dbReference type="InterPro" id="IPR013083">
    <property type="entry name" value="Znf_RING/FYVE/PHD"/>
</dbReference>